<organism evidence="1 2">
    <name type="scientific">Plantactinospora sonchi</name>
    <dbReference type="NCBI Taxonomy" id="1544735"/>
    <lineage>
        <taxon>Bacteria</taxon>
        <taxon>Bacillati</taxon>
        <taxon>Actinomycetota</taxon>
        <taxon>Actinomycetes</taxon>
        <taxon>Micromonosporales</taxon>
        <taxon>Micromonosporaceae</taxon>
        <taxon>Plantactinospora</taxon>
    </lineage>
</organism>
<accession>A0ABU7S4P8</accession>
<evidence type="ECO:0000313" key="1">
    <source>
        <dbReference type="EMBL" id="MEE6263726.1"/>
    </source>
</evidence>
<protein>
    <submittedName>
        <fullName evidence="1">STM4015 family protein</fullName>
    </submittedName>
</protein>
<dbReference type="InterPro" id="IPR047722">
    <property type="entry name" value="STM4015-like"/>
</dbReference>
<comment type="caution">
    <text evidence="1">The sequence shown here is derived from an EMBL/GenBank/DDBJ whole genome shotgun (WGS) entry which is preliminary data.</text>
</comment>
<dbReference type="SUPFAM" id="SSF52047">
    <property type="entry name" value="RNI-like"/>
    <property type="match status" value="1"/>
</dbReference>
<keyword evidence="2" id="KW-1185">Reference proteome</keyword>
<reference evidence="1 2" key="1">
    <citation type="submission" date="2024-01" db="EMBL/GenBank/DDBJ databases">
        <title>Genome insights into Plantactinospora sonchi sp. nov.</title>
        <authorList>
            <person name="Wang L."/>
        </authorList>
    </citation>
    <scope>NUCLEOTIDE SEQUENCE [LARGE SCALE GENOMIC DNA]</scope>
    <source>
        <strain evidence="1 2">NEAU-QY2</strain>
    </source>
</reference>
<gene>
    <name evidence="1" type="ORF">V1633_35175</name>
</gene>
<proteinExistence type="predicted"/>
<dbReference type="Proteomes" id="UP001332243">
    <property type="component" value="Unassembled WGS sequence"/>
</dbReference>
<sequence length="309" mass="32965">MTINSHLTEFAGLPVVPFDPDRPSAAAPDAVAWRLDLEGPGLAEDRFVALTESFLRGVTPAEVRALLIGDWGDSSASPAPVDLLVRLAPRLSGLRALFVGEMTYEQCEISWIVQADPAPLLAAYPDLEILRIRGATQGLSLSPVRHLALREFAIEAGGLPGDVTRAVAACDLPALTHLELWLGTDEYGGDTTLADLAPILAGDRLPALRHLGLRNAEIADEVAAAVTQAPVVGRLESLDLSLGTLSDAGAEALLAGRPLTRLRRLDLHHHYLSPEARGRLVAALPGVEIDFSDRRPSARNGDRYVAVSE</sequence>
<name>A0ABU7S4P8_9ACTN</name>
<evidence type="ECO:0000313" key="2">
    <source>
        <dbReference type="Proteomes" id="UP001332243"/>
    </source>
</evidence>
<dbReference type="EMBL" id="JAZGQK010000042">
    <property type="protein sequence ID" value="MEE6263726.1"/>
    <property type="molecule type" value="Genomic_DNA"/>
</dbReference>
<dbReference type="Gene3D" id="3.80.10.10">
    <property type="entry name" value="Ribonuclease Inhibitor"/>
    <property type="match status" value="1"/>
</dbReference>
<dbReference type="RefSeq" id="WP_331218541.1">
    <property type="nucleotide sequence ID" value="NZ_JAZGQK010000042.1"/>
</dbReference>
<dbReference type="InterPro" id="IPR032675">
    <property type="entry name" value="LRR_dom_sf"/>
</dbReference>
<dbReference type="NCBIfam" id="NF038076">
    <property type="entry name" value="fam_STM4015"/>
    <property type="match status" value="1"/>
</dbReference>